<protein>
    <submittedName>
        <fullName evidence="1">DUF2948 family protein</fullName>
    </submittedName>
</protein>
<dbReference type="OrthoDB" id="9806367at2"/>
<dbReference type="RefSeq" id="WP_131567163.1">
    <property type="nucleotide sequence ID" value="NZ_JAINFK010000004.1"/>
</dbReference>
<name>A0A4R0PFR5_9HYPH</name>
<evidence type="ECO:0000313" key="2">
    <source>
        <dbReference type="Proteomes" id="UP000291301"/>
    </source>
</evidence>
<keyword evidence="2" id="KW-1185">Reference proteome</keyword>
<accession>A0A4R0PFR5</accession>
<evidence type="ECO:0000313" key="1">
    <source>
        <dbReference type="EMBL" id="TCD15255.1"/>
    </source>
</evidence>
<comment type="caution">
    <text evidence="1">The sequence shown here is derived from an EMBL/GenBank/DDBJ whole genome shotgun (WGS) entry which is preliminary data.</text>
</comment>
<dbReference type="AlphaFoldDB" id="A0A4R0PFR5"/>
<proteinExistence type="predicted"/>
<dbReference type="Pfam" id="PF11164">
    <property type="entry name" value="DUF2948"/>
    <property type="match status" value="1"/>
</dbReference>
<sequence>MDRLRLMALDADDLAVISAQIQDAITKTEAIDFRPREKRFTVLINRFAWDAENSAARRVDGHERRQTVLSIARVLKVRTTRIRRDDPEQVLSLLALRFSETNAPSGIIELVFADGPMIHLEVECVEAQLEDLGAAWETPFKPWHP</sequence>
<dbReference type="EMBL" id="SJST01000002">
    <property type="protein sequence ID" value="TCD15255.1"/>
    <property type="molecule type" value="Genomic_DNA"/>
</dbReference>
<dbReference type="InterPro" id="IPR021335">
    <property type="entry name" value="DUF2948"/>
</dbReference>
<organism evidence="1 2">
    <name type="scientific">Oricola cellulosilytica</name>
    <dbReference type="NCBI Taxonomy" id="1429082"/>
    <lineage>
        <taxon>Bacteria</taxon>
        <taxon>Pseudomonadati</taxon>
        <taxon>Pseudomonadota</taxon>
        <taxon>Alphaproteobacteria</taxon>
        <taxon>Hyphomicrobiales</taxon>
        <taxon>Ahrensiaceae</taxon>
        <taxon>Oricola</taxon>
    </lineage>
</organism>
<dbReference type="Proteomes" id="UP000291301">
    <property type="component" value="Unassembled WGS sequence"/>
</dbReference>
<gene>
    <name evidence="1" type="ORF">E0D97_06880</name>
</gene>
<reference evidence="1 2" key="1">
    <citation type="journal article" date="2015" name="Antonie Van Leeuwenhoek">
        <title>Oricola cellulosilytica gen. nov., sp. nov., a cellulose-degrading bacterium of the family Phyllobacteriaceae isolated from surface seashore water, and emended descriptions of Mesorhizobium loti and Phyllobacterium myrsinacearum.</title>
        <authorList>
            <person name="Hameed A."/>
            <person name="Shahina M."/>
            <person name="Lai W.A."/>
            <person name="Lin S.Y."/>
            <person name="Young L.S."/>
            <person name="Liu Y.C."/>
            <person name="Hsu Y.H."/>
            <person name="Young C.C."/>
        </authorList>
    </citation>
    <scope>NUCLEOTIDE SEQUENCE [LARGE SCALE GENOMIC DNA]</scope>
    <source>
        <strain evidence="1 2">KCTC 52183</strain>
    </source>
</reference>